<reference evidence="2 3" key="1">
    <citation type="submission" date="2019-09" db="EMBL/GenBank/DDBJ databases">
        <title>Whole genome sequence of Vibrio fortis.</title>
        <authorList>
            <person name="Das S.K."/>
        </authorList>
    </citation>
    <scope>NUCLEOTIDE SEQUENCE [LARGE SCALE GENOMIC DNA]</scope>
    <source>
        <strain evidence="2 3">AN60</strain>
    </source>
</reference>
<dbReference type="GO" id="GO:0016740">
    <property type="term" value="F:transferase activity"/>
    <property type="evidence" value="ECO:0007669"/>
    <property type="project" value="UniProtKB-KW"/>
</dbReference>
<feature type="domain" description="Aminoglycoside phosphotransferase" evidence="1">
    <location>
        <begin position="79"/>
        <end position="198"/>
    </location>
</feature>
<protein>
    <submittedName>
        <fullName evidence="2">Phosphotransferase</fullName>
    </submittedName>
</protein>
<evidence type="ECO:0000313" key="3">
    <source>
        <dbReference type="Proteomes" id="UP000326789"/>
    </source>
</evidence>
<evidence type="ECO:0000259" key="1">
    <source>
        <dbReference type="Pfam" id="PF01636"/>
    </source>
</evidence>
<dbReference type="AlphaFoldDB" id="A0A5N3QTK8"/>
<dbReference type="InterPro" id="IPR011009">
    <property type="entry name" value="Kinase-like_dom_sf"/>
</dbReference>
<keyword evidence="2" id="KW-0808">Transferase</keyword>
<dbReference type="InterPro" id="IPR002575">
    <property type="entry name" value="Aminoglycoside_PTrfase"/>
</dbReference>
<dbReference type="Pfam" id="PF01636">
    <property type="entry name" value="APH"/>
    <property type="match status" value="1"/>
</dbReference>
<dbReference type="Proteomes" id="UP000326789">
    <property type="component" value="Unassembled WGS sequence"/>
</dbReference>
<comment type="caution">
    <text evidence="2">The sequence shown here is derived from an EMBL/GenBank/DDBJ whole genome shotgun (WGS) entry which is preliminary data.</text>
</comment>
<dbReference type="Gene3D" id="3.90.1200.10">
    <property type="match status" value="1"/>
</dbReference>
<evidence type="ECO:0000313" key="2">
    <source>
        <dbReference type="EMBL" id="KAB0285537.1"/>
    </source>
</evidence>
<dbReference type="EMBL" id="VWSE01000010">
    <property type="protein sequence ID" value="KAB0285537.1"/>
    <property type="molecule type" value="Genomic_DNA"/>
</dbReference>
<dbReference type="SUPFAM" id="SSF56112">
    <property type="entry name" value="Protein kinase-like (PK-like)"/>
    <property type="match status" value="1"/>
</dbReference>
<organism evidence="2 3">
    <name type="scientific">Vibrio fortis</name>
    <dbReference type="NCBI Taxonomy" id="212667"/>
    <lineage>
        <taxon>Bacteria</taxon>
        <taxon>Pseudomonadati</taxon>
        <taxon>Pseudomonadota</taxon>
        <taxon>Gammaproteobacteria</taxon>
        <taxon>Vibrionales</taxon>
        <taxon>Vibrionaceae</taxon>
        <taxon>Vibrio</taxon>
    </lineage>
</organism>
<proteinExistence type="predicted"/>
<accession>A0A5N3QTK8</accession>
<sequence>MTKQDLAQMGAAKVSLECLDGVQCIRKQQASQVEVNFYQTASHSLSGVNAPKLLGISDNDLLIEYIPHSISLDELVAHDQTFKQLASIHNSTYLPTFDVKEHAWTVSATEQAFESLRLPNIVESSILAIQAKSGAVFERLGLISGDTNDGNWGVRTNGDLVLFDWERFGFGSPAIDLAPLVKGLGTPQSYQALVERYCQHSAAIPQPELVRQLIIAKCWIIVEVVNILTSKSSPTPRNSAQASKYIQWYQNHIPQWLALVEKEL</sequence>
<dbReference type="RefSeq" id="WP_150873236.1">
    <property type="nucleotide sequence ID" value="NZ_VWSE01000010.1"/>
</dbReference>
<gene>
    <name evidence="2" type="ORF">F2P58_23810</name>
</gene>
<name>A0A5N3QTK8_9VIBR</name>